<proteinExistence type="predicted"/>
<accession>A0A0N4YJX0</accession>
<reference evidence="1 2" key="2">
    <citation type="submission" date="2018-11" db="EMBL/GenBank/DDBJ databases">
        <authorList>
            <consortium name="Pathogen Informatics"/>
        </authorList>
    </citation>
    <scope>NUCLEOTIDE SEQUENCE [LARGE SCALE GENOMIC DNA]</scope>
</reference>
<keyword evidence="2" id="KW-1185">Reference proteome</keyword>
<dbReference type="InterPro" id="IPR008936">
    <property type="entry name" value="Rho_GTPase_activation_prot"/>
</dbReference>
<gene>
    <name evidence="1" type="ORF">NBR_LOCUS17291</name>
</gene>
<evidence type="ECO:0000313" key="3">
    <source>
        <dbReference type="WBParaSite" id="NBR_0001729001-mRNA-1"/>
    </source>
</evidence>
<reference evidence="3" key="1">
    <citation type="submission" date="2017-02" db="UniProtKB">
        <authorList>
            <consortium name="WormBaseParasite"/>
        </authorList>
    </citation>
    <scope>IDENTIFICATION</scope>
</reference>
<evidence type="ECO:0000313" key="2">
    <source>
        <dbReference type="Proteomes" id="UP000271162"/>
    </source>
</evidence>
<dbReference type="EMBL" id="UYSL01022669">
    <property type="protein sequence ID" value="VDL80905.1"/>
    <property type="molecule type" value="Genomic_DNA"/>
</dbReference>
<dbReference type="Gene3D" id="1.10.555.10">
    <property type="entry name" value="Rho GTPase activation protein"/>
    <property type="match status" value="1"/>
</dbReference>
<dbReference type="OMA" id="NERSNTY"/>
<dbReference type="Proteomes" id="UP000271162">
    <property type="component" value="Unassembled WGS sequence"/>
</dbReference>
<dbReference type="WBParaSite" id="NBR_0001729001-mRNA-1">
    <property type="protein sequence ID" value="NBR_0001729001-mRNA-1"/>
    <property type="gene ID" value="NBR_0001729001"/>
</dbReference>
<dbReference type="PANTHER" id="PTHR16206:SF4">
    <property type="entry name" value="PROTEIN LET-99"/>
    <property type="match status" value="1"/>
</dbReference>
<protein>
    <submittedName>
        <fullName evidence="3">DEP domain-containing protein</fullName>
    </submittedName>
</protein>
<name>A0A0N4YJX0_NIPBR</name>
<dbReference type="STRING" id="27835.A0A0N4YJX0"/>
<organism evidence="3">
    <name type="scientific">Nippostrongylus brasiliensis</name>
    <name type="common">Rat hookworm</name>
    <dbReference type="NCBI Taxonomy" id="27835"/>
    <lineage>
        <taxon>Eukaryota</taxon>
        <taxon>Metazoa</taxon>
        <taxon>Ecdysozoa</taxon>
        <taxon>Nematoda</taxon>
        <taxon>Chromadorea</taxon>
        <taxon>Rhabditida</taxon>
        <taxon>Rhabditina</taxon>
        <taxon>Rhabditomorpha</taxon>
        <taxon>Strongyloidea</taxon>
        <taxon>Heligmosomidae</taxon>
        <taxon>Nippostrongylus</taxon>
    </lineage>
</organism>
<evidence type="ECO:0000313" key="1">
    <source>
        <dbReference type="EMBL" id="VDL80905.1"/>
    </source>
</evidence>
<dbReference type="PANTHER" id="PTHR16206">
    <property type="entry name" value="DEP DOMAIN-CONTAINING"/>
    <property type="match status" value="1"/>
</dbReference>
<dbReference type="AlphaFoldDB" id="A0A0N4YJX0"/>
<sequence>MCFFDSTVQQHKVTHRFVTEIDLWSIWKSCLLARLSRILSLTTLPFITWTVDGQDIKWNCQRVGSSGVVKARSDRVASEEFSGYVLKLMRYLEQFPFPSGSANIITYKDNQEVNVFRTVCSHLAREPPMLKSDEASALIQVISIFDEKLVCDAADPYQSCGRDVFVETEFTGNIPRSRMVSRPHSRSIPHYVSTSSAHSSRSSVAENFDLVRRDEMAYRDRTSPKFPNSRTDVGHSAAFVPPSSLAGNERSNTYILKGLPEYEEIINLPGLKKSPELMKRLDDLCLKPKSRCEMTNQISSDSIKLPEFNELQHDERRCATSRNSQVLLYGNIGSSETVSSLDEECSLKPSDSLLEALSLVLLTLPPARRRRLHYLIRFMNKIAANHCLQLDELQSNKDAVVKGLSRSIVSLRESTKITSLQRTKLITLLLDHERKVFAVPMGLVSDVEAAVHERQREKLMPSEQCDGSVAKQATSVQFCDQIQKCEYEKQNMQLHENLLELLEQICCDENLSQVEKRRRLKKFKKTYPAVYSQRFPSPDVAQSKRKERDYGLFSKLFGR</sequence>